<reference evidence="2 3" key="1">
    <citation type="submission" date="2022-09" db="EMBL/GenBank/DDBJ databases">
        <authorList>
            <person name="Palmer J.M."/>
        </authorList>
    </citation>
    <scope>NUCLEOTIDE SEQUENCE [LARGE SCALE GENOMIC DNA]</scope>
    <source>
        <strain evidence="2 3">DSM 7382</strain>
    </source>
</reference>
<keyword evidence="1" id="KW-1133">Transmembrane helix</keyword>
<sequence>MPIPKVKRYAPLNPVGVHNGQGAIYPLNLLLGSFFRLSSETRQTLGSAMIVTCMSFSIQFLAGLLCLRALVFSKNALKSKLIKVMIVHTIALELANIVGFITAVIGLQWYLGPIQNLGYEPYEPASIGRRTPDLFIAAGSESRKEWLSEVIFWVSKVNVLNVISNVAFAVSGLLTDAMLIWRCRQIWKCTLFPRPNLIVLLPVLLLIASTAMSIVFCVFGLERSFSVATAYFSASLALNVSLTSLIVFRLLSCKLQAQKALGQGYGKHYTLISILFVESAFANAVCSIMLLASYIGMSVNIIMTFDVWIALTPAVQACANYLIIYRGSQGFYGSWSNEVTTPGPTSLVFDVTSTSRLEGNREEDDTTPDDSSSM</sequence>
<dbReference type="EMBL" id="JASBNA010000053">
    <property type="protein sequence ID" value="KAK7679981.1"/>
    <property type="molecule type" value="Genomic_DNA"/>
</dbReference>
<keyword evidence="1" id="KW-0472">Membrane</keyword>
<protein>
    <submittedName>
        <fullName evidence="2">Uncharacterized protein</fullName>
    </submittedName>
</protein>
<evidence type="ECO:0000313" key="3">
    <source>
        <dbReference type="Proteomes" id="UP001385951"/>
    </source>
</evidence>
<keyword evidence="1" id="KW-0812">Transmembrane</keyword>
<feature type="transmembrane region" description="Helical" evidence="1">
    <location>
        <begin position="227"/>
        <end position="248"/>
    </location>
</feature>
<proteinExistence type="predicted"/>
<feature type="transmembrane region" description="Helical" evidence="1">
    <location>
        <begin position="162"/>
        <end position="181"/>
    </location>
</feature>
<accession>A0AAW0FRL6</accession>
<evidence type="ECO:0000256" key="1">
    <source>
        <dbReference type="SAM" id="Phobius"/>
    </source>
</evidence>
<evidence type="ECO:0000313" key="2">
    <source>
        <dbReference type="EMBL" id="KAK7679981.1"/>
    </source>
</evidence>
<organism evidence="2 3">
    <name type="scientific">Cerrena zonata</name>
    <dbReference type="NCBI Taxonomy" id="2478898"/>
    <lineage>
        <taxon>Eukaryota</taxon>
        <taxon>Fungi</taxon>
        <taxon>Dikarya</taxon>
        <taxon>Basidiomycota</taxon>
        <taxon>Agaricomycotina</taxon>
        <taxon>Agaricomycetes</taxon>
        <taxon>Polyporales</taxon>
        <taxon>Cerrenaceae</taxon>
        <taxon>Cerrena</taxon>
    </lineage>
</organism>
<feature type="transmembrane region" description="Helical" evidence="1">
    <location>
        <begin position="84"/>
        <end position="111"/>
    </location>
</feature>
<comment type="caution">
    <text evidence="2">The sequence shown here is derived from an EMBL/GenBank/DDBJ whole genome shotgun (WGS) entry which is preliminary data.</text>
</comment>
<name>A0AAW0FRL6_9APHY</name>
<feature type="transmembrane region" description="Helical" evidence="1">
    <location>
        <begin position="269"/>
        <end position="295"/>
    </location>
</feature>
<dbReference type="Proteomes" id="UP001385951">
    <property type="component" value="Unassembled WGS sequence"/>
</dbReference>
<keyword evidence="3" id="KW-1185">Reference proteome</keyword>
<feature type="transmembrane region" description="Helical" evidence="1">
    <location>
        <begin position="301"/>
        <end position="324"/>
    </location>
</feature>
<feature type="transmembrane region" description="Helical" evidence="1">
    <location>
        <begin position="45"/>
        <end position="72"/>
    </location>
</feature>
<feature type="transmembrane region" description="Helical" evidence="1">
    <location>
        <begin position="197"/>
        <end position="221"/>
    </location>
</feature>
<gene>
    <name evidence="2" type="ORF">QCA50_016927</name>
</gene>
<dbReference type="AlphaFoldDB" id="A0AAW0FRL6"/>